<comment type="caution">
    <text evidence="2">The sequence shown here is derived from an EMBL/GenBank/DDBJ whole genome shotgun (WGS) entry which is preliminary data.</text>
</comment>
<proteinExistence type="predicted"/>
<sequence length="217" mass="23907">MMRRSKGAHTPSRSVYPGASQEWSNSSATGGCIPPTCLAPLADKLDLTLQEIRESRMAVEHRIDSIALDLGILRDDHKKLADKVSAVEGTLTELVPQHAQNLDNLADFQLYATRDWLEQTYPMAHRQERNGEALTGAHKNTRHHKQCQKGASTAAPLPQESREGRPAALLSLKNIEARISQLPLRHSTTSLSDAESDSSMALFPFDHPTDLPTLLSD</sequence>
<evidence type="ECO:0000313" key="2">
    <source>
        <dbReference type="EMBL" id="KAJ1197017.1"/>
    </source>
</evidence>
<accession>A0AAV7V6N0</accession>
<evidence type="ECO:0000256" key="1">
    <source>
        <dbReference type="SAM" id="MobiDB-lite"/>
    </source>
</evidence>
<protein>
    <submittedName>
        <fullName evidence="2">Uncharacterized protein</fullName>
    </submittedName>
</protein>
<feature type="compositionally biased region" description="Polar residues" evidence="1">
    <location>
        <begin position="187"/>
        <end position="199"/>
    </location>
</feature>
<dbReference type="EMBL" id="JANPWB010000003">
    <property type="protein sequence ID" value="KAJ1197017.1"/>
    <property type="molecule type" value="Genomic_DNA"/>
</dbReference>
<evidence type="ECO:0000313" key="3">
    <source>
        <dbReference type="Proteomes" id="UP001066276"/>
    </source>
</evidence>
<dbReference type="AlphaFoldDB" id="A0AAV7V6N0"/>
<feature type="region of interest" description="Disordered" evidence="1">
    <location>
        <begin position="187"/>
        <end position="217"/>
    </location>
</feature>
<name>A0AAV7V6N0_PLEWA</name>
<reference evidence="2" key="1">
    <citation type="journal article" date="2022" name="bioRxiv">
        <title>Sequencing and chromosome-scale assembly of the giantPleurodeles waltlgenome.</title>
        <authorList>
            <person name="Brown T."/>
            <person name="Elewa A."/>
            <person name="Iarovenko S."/>
            <person name="Subramanian E."/>
            <person name="Araus A.J."/>
            <person name="Petzold A."/>
            <person name="Susuki M."/>
            <person name="Suzuki K.-i.T."/>
            <person name="Hayashi T."/>
            <person name="Toyoda A."/>
            <person name="Oliveira C."/>
            <person name="Osipova E."/>
            <person name="Leigh N.D."/>
            <person name="Simon A."/>
            <person name="Yun M.H."/>
        </authorList>
    </citation>
    <scope>NUCLEOTIDE SEQUENCE</scope>
    <source>
        <strain evidence="2">20211129_DDA</strain>
        <tissue evidence="2">Liver</tissue>
    </source>
</reference>
<keyword evidence="3" id="KW-1185">Reference proteome</keyword>
<gene>
    <name evidence="2" type="ORF">NDU88_000880</name>
</gene>
<organism evidence="2 3">
    <name type="scientific">Pleurodeles waltl</name>
    <name type="common">Iberian ribbed newt</name>
    <dbReference type="NCBI Taxonomy" id="8319"/>
    <lineage>
        <taxon>Eukaryota</taxon>
        <taxon>Metazoa</taxon>
        <taxon>Chordata</taxon>
        <taxon>Craniata</taxon>
        <taxon>Vertebrata</taxon>
        <taxon>Euteleostomi</taxon>
        <taxon>Amphibia</taxon>
        <taxon>Batrachia</taxon>
        <taxon>Caudata</taxon>
        <taxon>Salamandroidea</taxon>
        <taxon>Salamandridae</taxon>
        <taxon>Pleurodelinae</taxon>
        <taxon>Pleurodeles</taxon>
    </lineage>
</organism>
<dbReference type="Proteomes" id="UP001066276">
    <property type="component" value="Chromosome 2_1"/>
</dbReference>
<feature type="region of interest" description="Disordered" evidence="1">
    <location>
        <begin position="1"/>
        <end position="27"/>
    </location>
</feature>
<feature type="region of interest" description="Disordered" evidence="1">
    <location>
        <begin position="138"/>
        <end position="162"/>
    </location>
</feature>